<protein>
    <submittedName>
        <fullName evidence="1">Uncharacterized protein</fullName>
    </submittedName>
</protein>
<dbReference type="AlphaFoldDB" id="A0A7Z1DRB1"/>
<proteinExistence type="predicted"/>
<dbReference type="EMBL" id="NEFY01000046">
    <property type="protein sequence ID" value="OZC34491.1"/>
    <property type="molecule type" value="Genomic_DNA"/>
</dbReference>
<accession>A0A7Z1DRB1</accession>
<organism evidence="1 2">
    <name type="scientific">Marinobacter vinifirmus</name>
    <dbReference type="NCBI Taxonomy" id="355591"/>
    <lineage>
        <taxon>Bacteria</taxon>
        <taxon>Pseudomonadati</taxon>
        <taxon>Pseudomonadota</taxon>
        <taxon>Gammaproteobacteria</taxon>
        <taxon>Pseudomonadales</taxon>
        <taxon>Marinobacteraceae</taxon>
        <taxon>Marinobacter</taxon>
    </lineage>
</organism>
<evidence type="ECO:0000313" key="1">
    <source>
        <dbReference type="EMBL" id="OZC34491.1"/>
    </source>
</evidence>
<evidence type="ECO:0000313" key="2">
    <source>
        <dbReference type="Proteomes" id="UP000216984"/>
    </source>
</evidence>
<reference evidence="1 2" key="1">
    <citation type="submission" date="2017-06" db="EMBL/GenBank/DDBJ databases">
        <title>Draft genome sequence of the halophilic bacterium Marinobacter vinifirmus FB1.</title>
        <authorList>
            <person name="Stepanov V.G."/>
            <person name="Roberts D.J."/>
            <person name="Fox G.E."/>
        </authorList>
    </citation>
    <scope>NUCLEOTIDE SEQUENCE [LARGE SCALE GENOMIC DNA]</scope>
    <source>
        <strain evidence="1 2">FB1</strain>
    </source>
</reference>
<sequence>MRYNFTSAQEAHDFAYDKGVPFTRIRNLSEMNSRELTGLRIQREWVLGIHTQYCSDDEGKQWYPVDREYISLDSFRMANNELVKKQKVRILGYYCYRLSHDPAQVIHLEELSKVALSTQLMHYTGDSYSSLSFHNEDDVSSLRAGNVIVHKRTQQRFFVPAAPLDRFE</sequence>
<gene>
    <name evidence="1" type="ORF">B9Q17_06145</name>
</gene>
<keyword evidence="2" id="KW-1185">Reference proteome</keyword>
<name>A0A7Z1DRB1_9GAMM</name>
<comment type="caution">
    <text evidence="1">The sequence shown here is derived from an EMBL/GenBank/DDBJ whole genome shotgun (WGS) entry which is preliminary data.</text>
</comment>
<dbReference type="Proteomes" id="UP000216984">
    <property type="component" value="Unassembled WGS sequence"/>
</dbReference>